<dbReference type="PANTHER" id="PTHR19957:SF3">
    <property type="entry name" value="SYNTAXIN-5"/>
    <property type="match status" value="1"/>
</dbReference>
<evidence type="ECO:0000256" key="4">
    <source>
        <dbReference type="ARBA" id="ARBA00022692"/>
    </source>
</evidence>
<keyword evidence="4 9" id="KW-0812">Transmembrane</keyword>
<dbReference type="AlphaFoldDB" id="A0A1D1VZJ6"/>
<evidence type="ECO:0000256" key="1">
    <source>
        <dbReference type="ARBA" id="ARBA00004211"/>
    </source>
</evidence>
<dbReference type="GO" id="GO:0048278">
    <property type="term" value="P:vesicle docking"/>
    <property type="evidence" value="ECO:0007669"/>
    <property type="project" value="TreeGrafter"/>
</dbReference>
<dbReference type="Proteomes" id="UP000186922">
    <property type="component" value="Unassembled WGS sequence"/>
</dbReference>
<dbReference type="PROSITE" id="PS50192">
    <property type="entry name" value="T_SNARE"/>
    <property type="match status" value="1"/>
</dbReference>
<evidence type="ECO:0000313" key="12">
    <source>
        <dbReference type="Proteomes" id="UP000186922"/>
    </source>
</evidence>
<evidence type="ECO:0000256" key="6">
    <source>
        <dbReference type="ARBA" id="ARBA00023054"/>
    </source>
</evidence>
<evidence type="ECO:0000256" key="7">
    <source>
        <dbReference type="ARBA" id="ARBA00023136"/>
    </source>
</evidence>
<accession>A0A1D1VZJ6</accession>
<keyword evidence="5 9" id="KW-1133">Transmembrane helix</keyword>
<dbReference type="GO" id="GO:0006886">
    <property type="term" value="P:intracellular protein transport"/>
    <property type="evidence" value="ECO:0007669"/>
    <property type="project" value="InterPro"/>
</dbReference>
<dbReference type="InterPro" id="IPR021538">
    <property type="entry name" value="Syntaxin-5_N"/>
</dbReference>
<dbReference type="InterPro" id="IPR006012">
    <property type="entry name" value="Syntaxin/epimorphin_CS"/>
</dbReference>
<dbReference type="GO" id="GO:0006888">
    <property type="term" value="P:endoplasmic reticulum to Golgi vesicle-mediated transport"/>
    <property type="evidence" value="ECO:0007669"/>
    <property type="project" value="TreeGrafter"/>
</dbReference>
<comment type="caution">
    <text evidence="11">The sequence shown here is derived from an EMBL/GenBank/DDBJ whole genome shotgun (WGS) entry which is preliminary data.</text>
</comment>
<dbReference type="Pfam" id="PF11416">
    <property type="entry name" value="Syntaxin-5_N"/>
    <property type="match status" value="1"/>
</dbReference>
<evidence type="ECO:0000256" key="2">
    <source>
        <dbReference type="ARBA" id="ARBA00009063"/>
    </source>
</evidence>
<dbReference type="Pfam" id="PF05739">
    <property type="entry name" value="SNARE"/>
    <property type="match status" value="1"/>
</dbReference>
<evidence type="ECO:0000256" key="5">
    <source>
        <dbReference type="ARBA" id="ARBA00022989"/>
    </source>
</evidence>
<reference evidence="11 12" key="1">
    <citation type="journal article" date="2016" name="Nat. Commun.">
        <title>Extremotolerant tardigrade genome and improved radiotolerance of human cultured cells by tardigrade-unique protein.</title>
        <authorList>
            <person name="Hashimoto T."/>
            <person name="Horikawa D.D."/>
            <person name="Saito Y."/>
            <person name="Kuwahara H."/>
            <person name="Kozuka-Hata H."/>
            <person name="Shin-I T."/>
            <person name="Minakuchi Y."/>
            <person name="Ohishi K."/>
            <person name="Motoyama A."/>
            <person name="Aizu T."/>
            <person name="Enomoto A."/>
            <person name="Kondo K."/>
            <person name="Tanaka S."/>
            <person name="Hara Y."/>
            <person name="Koshikawa S."/>
            <person name="Sagara H."/>
            <person name="Miura T."/>
            <person name="Yokobori S."/>
            <person name="Miyagawa K."/>
            <person name="Suzuki Y."/>
            <person name="Kubo T."/>
            <person name="Oyama M."/>
            <person name="Kohara Y."/>
            <person name="Fujiyama A."/>
            <person name="Arakawa K."/>
            <person name="Katayama T."/>
            <person name="Toyoda A."/>
            <person name="Kunieda T."/>
        </authorList>
    </citation>
    <scope>NUCLEOTIDE SEQUENCE [LARGE SCALE GENOMIC DNA]</scope>
    <source>
        <strain evidence="11 12">YOKOZUNA-1</strain>
    </source>
</reference>
<evidence type="ECO:0000259" key="10">
    <source>
        <dbReference type="PROSITE" id="PS50192"/>
    </source>
</evidence>
<dbReference type="PANTHER" id="PTHR19957">
    <property type="entry name" value="SYNTAXIN"/>
    <property type="match status" value="1"/>
</dbReference>
<dbReference type="Gene3D" id="1.20.58.70">
    <property type="match status" value="1"/>
</dbReference>
<dbReference type="GO" id="GO:0031201">
    <property type="term" value="C:SNARE complex"/>
    <property type="evidence" value="ECO:0007669"/>
    <property type="project" value="TreeGrafter"/>
</dbReference>
<dbReference type="GO" id="GO:0000139">
    <property type="term" value="C:Golgi membrane"/>
    <property type="evidence" value="ECO:0007669"/>
    <property type="project" value="TreeGrafter"/>
</dbReference>
<organism evidence="11 12">
    <name type="scientific">Ramazzottius varieornatus</name>
    <name type="common">Water bear</name>
    <name type="synonym">Tardigrade</name>
    <dbReference type="NCBI Taxonomy" id="947166"/>
    <lineage>
        <taxon>Eukaryota</taxon>
        <taxon>Metazoa</taxon>
        <taxon>Ecdysozoa</taxon>
        <taxon>Tardigrada</taxon>
        <taxon>Eutardigrada</taxon>
        <taxon>Parachela</taxon>
        <taxon>Hypsibioidea</taxon>
        <taxon>Ramazzottiidae</taxon>
        <taxon>Ramazzottius</taxon>
    </lineage>
</organism>
<comment type="similarity">
    <text evidence="2">Belongs to the syntaxin family.</text>
</comment>
<dbReference type="InterPro" id="IPR000727">
    <property type="entry name" value="T_SNARE_dom"/>
</dbReference>
<feature type="compositionally biased region" description="Basic and acidic residues" evidence="8">
    <location>
        <begin position="156"/>
        <end position="167"/>
    </location>
</feature>
<dbReference type="GO" id="GO:0006906">
    <property type="term" value="P:vesicle fusion"/>
    <property type="evidence" value="ECO:0007669"/>
    <property type="project" value="TreeGrafter"/>
</dbReference>
<comment type="subcellular location">
    <subcellularLocation>
        <location evidence="1">Membrane</location>
        <topology evidence="1">Single-pass type IV membrane protein</topology>
    </subcellularLocation>
</comment>
<feature type="transmembrane region" description="Helical" evidence="9">
    <location>
        <begin position="298"/>
        <end position="318"/>
    </location>
</feature>
<keyword evidence="6" id="KW-0175">Coiled coil</keyword>
<dbReference type="GO" id="GO:0000149">
    <property type="term" value="F:SNARE binding"/>
    <property type="evidence" value="ECO:0007669"/>
    <property type="project" value="TreeGrafter"/>
</dbReference>
<keyword evidence="3" id="KW-0813">Transport</keyword>
<proteinExistence type="inferred from homology"/>
<dbReference type="InterPro" id="IPR045242">
    <property type="entry name" value="Syntaxin"/>
</dbReference>
<evidence type="ECO:0000256" key="8">
    <source>
        <dbReference type="SAM" id="MobiDB-lite"/>
    </source>
</evidence>
<dbReference type="GO" id="GO:0005484">
    <property type="term" value="F:SNAP receptor activity"/>
    <property type="evidence" value="ECO:0007669"/>
    <property type="project" value="InterPro"/>
</dbReference>
<evidence type="ECO:0000256" key="3">
    <source>
        <dbReference type="ARBA" id="ARBA00022448"/>
    </source>
</evidence>
<feature type="domain" description="T-SNARE coiled-coil homology" evidence="10">
    <location>
        <begin position="227"/>
        <end position="289"/>
    </location>
</feature>
<evidence type="ECO:0000256" key="9">
    <source>
        <dbReference type="SAM" id="Phobius"/>
    </source>
</evidence>
<protein>
    <recommendedName>
        <fullName evidence="10">t-SNARE coiled-coil homology domain-containing protein</fullName>
    </recommendedName>
</protein>
<dbReference type="EMBL" id="BDGG01000013">
    <property type="protein sequence ID" value="GAV06376.1"/>
    <property type="molecule type" value="Genomic_DNA"/>
</dbReference>
<sequence>MSKDRTTEFISIVRLLQSQEHRNGFRPNATPQQNSVKQKQAPFAHEFNRCAKEIGQDLAMTYAKLEKLTLLSKKKSIFDDRGSEIEQLSHMIKDDIQHLNQNISKLQDLSRHGKNIPTTARHHLESHSSNVVIGLQSKLAKMSTDFKEVLEIRTENMRHQQERRDKYTSPQQNGSHYIPSRPPQNSILLQDELGREAGGGAVTIDIPTEGLNRRTPHQQLLLIEEQDRYIQTRESEVQNIESTIVELGGIFQQLAHMVKEQEEVVQRIDMHVEDTEMNIEAAHDELLRYFRSISSNRWLMVKVFGILLVFFLFSVIFLV</sequence>
<dbReference type="PROSITE" id="PS00914">
    <property type="entry name" value="SYNTAXIN"/>
    <property type="match status" value="1"/>
</dbReference>
<dbReference type="OrthoDB" id="421009at2759"/>
<dbReference type="SMART" id="SM00397">
    <property type="entry name" value="t_SNARE"/>
    <property type="match status" value="1"/>
</dbReference>
<evidence type="ECO:0000313" key="11">
    <source>
        <dbReference type="EMBL" id="GAV06376.1"/>
    </source>
</evidence>
<name>A0A1D1VZJ6_RAMVA</name>
<dbReference type="InterPro" id="IPR010989">
    <property type="entry name" value="SNARE"/>
</dbReference>
<keyword evidence="7 9" id="KW-0472">Membrane</keyword>
<gene>
    <name evidence="11" type="primary">RvY_16385-1</name>
    <name evidence="11" type="synonym">RvY_16385.1</name>
    <name evidence="11" type="ORF">RvY_16385</name>
</gene>
<dbReference type="CDD" id="cd15844">
    <property type="entry name" value="SNARE_syntaxin5"/>
    <property type="match status" value="1"/>
</dbReference>
<feature type="region of interest" description="Disordered" evidence="8">
    <location>
        <begin position="156"/>
        <end position="185"/>
    </location>
</feature>
<dbReference type="SUPFAM" id="SSF47661">
    <property type="entry name" value="t-snare proteins"/>
    <property type="match status" value="1"/>
</dbReference>
<dbReference type="STRING" id="947166.A0A1D1VZJ6"/>
<keyword evidence="12" id="KW-1185">Reference proteome</keyword>